<dbReference type="RefSeq" id="WP_004425807.1">
    <property type="nucleotide sequence ID" value="NZ_MVIT01000061.1"/>
</dbReference>
<dbReference type="EMBL" id="MVIT01000061">
    <property type="protein sequence ID" value="OOV43020.1"/>
    <property type="molecule type" value="Genomic_DNA"/>
</dbReference>
<reference evidence="1 2" key="1">
    <citation type="submission" date="2017-02" db="EMBL/GenBank/DDBJ databases">
        <title>Comparative genomic analysis of Brazilian Leptospira kirschneri strains of different serogroups.</title>
        <authorList>
            <person name="Moreno L.Z."/>
            <person name="Miraglia F."/>
            <person name="Kremer F.S."/>
            <person name="Eslabao M.R."/>
            <person name="Lilenbaum W."/>
            <person name="Dellagostin O.A."/>
            <person name="Moreno A.M."/>
        </authorList>
    </citation>
    <scope>NUCLEOTIDE SEQUENCE [LARGE SCALE GENOMIC DNA]</scope>
    <source>
        <strain evidence="1 2">M110/06</strain>
    </source>
</reference>
<evidence type="ECO:0000313" key="2">
    <source>
        <dbReference type="Proteomes" id="UP000191008"/>
    </source>
</evidence>
<comment type="caution">
    <text evidence="1">The sequence shown here is derived from an EMBL/GenBank/DDBJ whole genome shotgun (WGS) entry which is preliminary data.</text>
</comment>
<name>A0A1T1DQL8_9LEPT</name>
<dbReference type="AlphaFoldDB" id="A0A1T1DQL8"/>
<dbReference type="Proteomes" id="UP000191008">
    <property type="component" value="Unassembled WGS sequence"/>
</dbReference>
<proteinExistence type="predicted"/>
<evidence type="ECO:0000313" key="1">
    <source>
        <dbReference type="EMBL" id="OOV43020.1"/>
    </source>
</evidence>
<protein>
    <submittedName>
        <fullName evidence="1">Uncharacterized protein</fullName>
    </submittedName>
</protein>
<gene>
    <name evidence="1" type="ORF">B1J93_08550</name>
</gene>
<accession>A0A1T1DQL8</accession>
<organism evidence="1 2">
    <name type="scientific">Leptospira kirschneri serovar Pomona</name>
    <dbReference type="NCBI Taxonomy" id="561005"/>
    <lineage>
        <taxon>Bacteria</taxon>
        <taxon>Pseudomonadati</taxon>
        <taxon>Spirochaetota</taxon>
        <taxon>Spirochaetia</taxon>
        <taxon>Leptospirales</taxon>
        <taxon>Leptospiraceae</taxon>
        <taxon>Leptospira</taxon>
    </lineage>
</organism>
<sequence length="84" mass="9674">MEDRVEYHIYKHIAPQNNSPRIWGSAGHEVFTGIDGLKNAIRKAIELQKNAPLGVEYSVQKYVYSKKTNYRPIKTRVWKNGEAA</sequence>